<dbReference type="Pfam" id="PF00856">
    <property type="entry name" value="SET"/>
    <property type="match status" value="1"/>
</dbReference>
<proteinExistence type="predicted"/>
<dbReference type="InParanoid" id="A0A1J7I8G1"/>
<gene>
    <name evidence="3" type="ORF">CONLIGDRAFT_649252</name>
</gene>
<sequence length="711" mass="78646">MTESHPLRGKLPPRRLAKEELARTHKSHLKKQDLTPDAPRPVKQPLLDQAYPASTRSIRDLEIVPLSDLRIEEHHRGKGVVVKVISPPYVGAGVISLVEDELGNADKIAIYNHSDSSILSGVPEGCIVAVKEPYYKYNGSGEDYMICVDHPSDVILLRFTDPIIPELLRLGPLLKSAVDWRSAGDKAFIERDFPTAVFWQVLPVWSRSYLSNKQCQALEASDDGTFRAGIFAKRAGTNLVLGRYDAAKADALASRTGASSDWKAYFTAGRACYGLCDYQTSRGYLESALGLDPPATSSVKKEHSRCLSRLYEESTGSYNFEALFDSLSPTNVHLDVASFLSNTRVADSPLHGRGLFAARNIKAGELIYVEKATLMPNQYEPSRASAALYAMMVRQLYDNPSLASTILSLYGGAYQRSGHEGDLVDGVPIVDIFLVESIRNKNCFSAPLSTLDDTRPTTTSGRMAKGLWLHASYMNHSCVPNSMRSFLGDLLISRATRNIAEGEELSQQYVPVKALSDVRQAQFLAGWGFTCQCALCEAESRGSRQMLQKRKEILGRIERVCGKNTPNKGVLPDSAIRTVDRLTKQLEELHETEVYAGLPRLALVYPVNWLIQAHRGRKAHAKVVRYALRLLREFGFRAPADEDANWEPREIYNGKGGASLMTIHVVTALKYASEAYKALGRTDLAARCEEAGRFGYMMVTGFENDLGILNG</sequence>
<dbReference type="InterPro" id="IPR053209">
    <property type="entry name" value="Gramillin-biosynth_MTr"/>
</dbReference>
<dbReference type="PANTHER" id="PTHR47643:SF2">
    <property type="entry name" value="TPR DOMAIN PROTEIN (AFU_ORTHOLOGUE AFUA_5G12710)"/>
    <property type="match status" value="1"/>
</dbReference>
<dbReference type="PANTHER" id="PTHR47643">
    <property type="entry name" value="TPR DOMAIN PROTEIN (AFU_ORTHOLOGUE AFUA_5G12710)"/>
    <property type="match status" value="1"/>
</dbReference>
<feature type="domain" description="SET" evidence="2">
    <location>
        <begin position="341"/>
        <end position="510"/>
    </location>
</feature>
<name>A0A1J7I8G1_9PEZI</name>
<dbReference type="CDD" id="cd20071">
    <property type="entry name" value="SET_SMYD"/>
    <property type="match status" value="1"/>
</dbReference>
<evidence type="ECO:0000259" key="2">
    <source>
        <dbReference type="PROSITE" id="PS50280"/>
    </source>
</evidence>
<dbReference type="SMART" id="SM00317">
    <property type="entry name" value="SET"/>
    <property type="match status" value="1"/>
</dbReference>
<keyword evidence="4" id="KW-1185">Reference proteome</keyword>
<dbReference type="SUPFAM" id="SSF48452">
    <property type="entry name" value="TPR-like"/>
    <property type="match status" value="1"/>
</dbReference>
<dbReference type="PROSITE" id="PS50280">
    <property type="entry name" value="SET"/>
    <property type="match status" value="1"/>
</dbReference>
<dbReference type="Proteomes" id="UP000182658">
    <property type="component" value="Unassembled WGS sequence"/>
</dbReference>
<protein>
    <submittedName>
        <fullName evidence="3">SET domain-containing protein</fullName>
    </submittedName>
</protein>
<evidence type="ECO:0000313" key="4">
    <source>
        <dbReference type="Proteomes" id="UP000182658"/>
    </source>
</evidence>
<organism evidence="3 4">
    <name type="scientific">Coniochaeta ligniaria NRRL 30616</name>
    <dbReference type="NCBI Taxonomy" id="1408157"/>
    <lineage>
        <taxon>Eukaryota</taxon>
        <taxon>Fungi</taxon>
        <taxon>Dikarya</taxon>
        <taxon>Ascomycota</taxon>
        <taxon>Pezizomycotina</taxon>
        <taxon>Sordariomycetes</taxon>
        <taxon>Sordariomycetidae</taxon>
        <taxon>Coniochaetales</taxon>
        <taxon>Coniochaetaceae</taxon>
        <taxon>Coniochaeta</taxon>
    </lineage>
</organism>
<dbReference type="Gene3D" id="2.170.270.10">
    <property type="entry name" value="SET domain"/>
    <property type="match status" value="1"/>
</dbReference>
<dbReference type="InterPro" id="IPR001214">
    <property type="entry name" value="SET_dom"/>
</dbReference>
<reference evidence="3 4" key="1">
    <citation type="submission" date="2016-10" db="EMBL/GenBank/DDBJ databases">
        <title>Draft genome sequence of Coniochaeta ligniaria NRRL30616, a lignocellulolytic fungus for bioabatement of inhibitors in plant biomass hydrolysates.</title>
        <authorList>
            <consortium name="DOE Joint Genome Institute"/>
            <person name="Jimenez D.J."/>
            <person name="Hector R.E."/>
            <person name="Riley R."/>
            <person name="Sun H."/>
            <person name="Grigoriev I.V."/>
            <person name="Van Elsas J.D."/>
            <person name="Nichols N.N."/>
        </authorList>
    </citation>
    <scope>NUCLEOTIDE SEQUENCE [LARGE SCALE GENOMIC DNA]</scope>
    <source>
        <strain evidence="3 4">NRRL 30616</strain>
    </source>
</reference>
<accession>A0A1J7I8G1</accession>
<feature type="region of interest" description="Disordered" evidence="1">
    <location>
        <begin position="1"/>
        <end position="49"/>
    </location>
</feature>
<dbReference type="AlphaFoldDB" id="A0A1J7I8G1"/>
<dbReference type="InterPro" id="IPR011990">
    <property type="entry name" value="TPR-like_helical_dom_sf"/>
</dbReference>
<dbReference type="STRING" id="1408157.A0A1J7I8G1"/>
<dbReference type="OrthoDB" id="1028014at2759"/>
<evidence type="ECO:0000256" key="1">
    <source>
        <dbReference type="SAM" id="MobiDB-lite"/>
    </source>
</evidence>
<dbReference type="SUPFAM" id="SSF82199">
    <property type="entry name" value="SET domain"/>
    <property type="match status" value="1"/>
</dbReference>
<dbReference type="InterPro" id="IPR046341">
    <property type="entry name" value="SET_dom_sf"/>
</dbReference>
<dbReference type="Gene3D" id="1.25.40.10">
    <property type="entry name" value="Tetratricopeptide repeat domain"/>
    <property type="match status" value="1"/>
</dbReference>
<dbReference type="EMBL" id="KV875105">
    <property type="protein sequence ID" value="OIW23927.1"/>
    <property type="molecule type" value="Genomic_DNA"/>
</dbReference>
<evidence type="ECO:0000313" key="3">
    <source>
        <dbReference type="EMBL" id="OIW23927.1"/>
    </source>
</evidence>